<feature type="transmembrane region" description="Helical" evidence="8">
    <location>
        <begin position="21"/>
        <end position="50"/>
    </location>
</feature>
<evidence type="ECO:0000256" key="2">
    <source>
        <dbReference type="ARBA" id="ARBA00008821"/>
    </source>
</evidence>
<evidence type="ECO:0000256" key="3">
    <source>
        <dbReference type="ARBA" id="ARBA00022448"/>
    </source>
</evidence>
<evidence type="ECO:0000256" key="5">
    <source>
        <dbReference type="ARBA" id="ARBA00022692"/>
    </source>
</evidence>
<reference evidence="9 10" key="1">
    <citation type="submission" date="2019-02" db="EMBL/GenBank/DDBJ databases">
        <title>Complete Genome Sequence and Methylome Analysis of free living Spirochaetas.</title>
        <authorList>
            <person name="Fomenkov A."/>
            <person name="Dubinina G."/>
            <person name="Leshcheva N."/>
            <person name="Mikheeva N."/>
            <person name="Grabovich M."/>
            <person name="Vincze T."/>
            <person name="Roberts R.J."/>
        </authorList>
    </citation>
    <scope>NUCLEOTIDE SEQUENCE [LARGE SCALE GENOMIC DNA]</scope>
    <source>
        <strain evidence="9 10">K2</strain>
    </source>
</reference>
<dbReference type="GO" id="GO:0005886">
    <property type="term" value="C:plasma membrane"/>
    <property type="evidence" value="ECO:0007669"/>
    <property type="project" value="UniProtKB-SubCell"/>
</dbReference>
<dbReference type="OrthoDB" id="9805749at2"/>
<feature type="transmembrane region" description="Helical" evidence="8">
    <location>
        <begin position="215"/>
        <end position="235"/>
    </location>
</feature>
<dbReference type="PANTHER" id="PTHR42810">
    <property type="entry name" value="PURINE PERMEASE C1399.01C-RELATED"/>
    <property type="match status" value="1"/>
</dbReference>
<keyword evidence="10" id="KW-1185">Reference proteome</keyword>
<evidence type="ECO:0000256" key="1">
    <source>
        <dbReference type="ARBA" id="ARBA00004651"/>
    </source>
</evidence>
<feature type="transmembrane region" description="Helical" evidence="8">
    <location>
        <begin position="255"/>
        <end position="276"/>
    </location>
</feature>
<evidence type="ECO:0000256" key="4">
    <source>
        <dbReference type="ARBA" id="ARBA00022475"/>
    </source>
</evidence>
<evidence type="ECO:0000313" key="10">
    <source>
        <dbReference type="Proteomes" id="UP000324209"/>
    </source>
</evidence>
<sequence length="465" mass="49042">MSDATRIKVDLIFGLNDRPKAVQAFFAALQHMMAIFIGIVTPAIVISGVLGLSTAMSAYLVSMSLFVSGIATFIQCRKFGPVGSGLLSIQGTSFTFLSVCIGIGFSVKSAGGTEAQMVAAIFGTALLTSPVEMIFSRFIPFLKKIITPLVSGIVVTLIGMSLIKVGITDIGGGAWLLANKPEFFASPQNLILAAIVLITIIVFNRSANKWLRMGAIVFGLIIGYVVAAILGLVQFEKISTLSLVSLPIPFKYGFAISWAHVIPMALLFLITTVESIGDLTATSMVSGEPLEGDTYMKRISGGVLGDGINSALAAIFNSFPNTTFSQNNGVIQMTGVASRYIGFWISGLLVLFGLFPIVGGLFSIIPSSVLGGATIIMFGTVAASGIRIIASSIIDRRGVIIMSIAFGLGMGVAFVPEVLQNFPPFLQSVFGSAITTGGLTAIFLNIVLPRSYKKQSVTDPMQDMV</sequence>
<feature type="transmembrane region" description="Helical" evidence="8">
    <location>
        <begin position="145"/>
        <end position="163"/>
    </location>
</feature>
<dbReference type="NCBIfam" id="NF037981">
    <property type="entry name" value="NCS2_1"/>
    <property type="match status" value="1"/>
</dbReference>
<dbReference type="InterPro" id="IPR006042">
    <property type="entry name" value="Xan_ur_permease"/>
</dbReference>
<feature type="transmembrane region" description="Helical" evidence="8">
    <location>
        <begin position="86"/>
        <end position="105"/>
    </location>
</feature>
<dbReference type="InterPro" id="IPR006043">
    <property type="entry name" value="NCS2"/>
</dbReference>
<feature type="transmembrane region" description="Helical" evidence="8">
    <location>
        <begin position="425"/>
        <end position="448"/>
    </location>
</feature>
<evidence type="ECO:0000313" key="9">
    <source>
        <dbReference type="EMBL" id="QEN08821.1"/>
    </source>
</evidence>
<accession>A0A5C1QMD5</accession>
<feature type="transmembrane region" description="Helical" evidence="8">
    <location>
        <begin position="117"/>
        <end position="138"/>
    </location>
</feature>
<keyword evidence="6 8" id="KW-1133">Transmembrane helix</keyword>
<dbReference type="Pfam" id="PF00860">
    <property type="entry name" value="Xan_ur_permease"/>
    <property type="match status" value="1"/>
</dbReference>
<evidence type="ECO:0000256" key="7">
    <source>
        <dbReference type="ARBA" id="ARBA00023136"/>
    </source>
</evidence>
<dbReference type="GO" id="GO:0042907">
    <property type="term" value="F:xanthine transmembrane transporter activity"/>
    <property type="evidence" value="ECO:0007669"/>
    <property type="project" value="TreeGrafter"/>
</dbReference>
<dbReference type="Proteomes" id="UP000324209">
    <property type="component" value="Chromosome"/>
</dbReference>
<name>A0A5C1QMD5_9SPIO</name>
<keyword evidence="4" id="KW-1003">Cell membrane</keyword>
<dbReference type="InterPro" id="IPR017588">
    <property type="entry name" value="UacT-like"/>
</dbReference>
<feature type="transmembrane region" description="Helical" evidence="8">
    <location>
        <begin position="341"/>
        <end position="365"/>
    </location>
</feature>
<dbReference type="NCBIfam" id="TIGR00801">
    <property type="entry name" value="ncs2"/>
    <property type="match status" value="1"/>
</dbReference>
<dbReference type="PANTHER" id="PTHR42810:SF2">
    <property type="entry name" value="PURINE PERMEASE C1399.01C-RELATED"/>
    <property type="match status" value="1"/>
</dbReference>
<gene>
    <name evidence="9" type="ORF">EXM22_12775</name>
</gene>
<feature type="transmembrane region" description="Helical" evidence="8">
    <location>
        <begin position="399"/>
        <end position="419"/>
    </location>
</feature>
<evidence type="ECO:0000256" key="6">
    <source>
        <dbReference type="ARBA" id="ARBA00022989"/>
    </source>
</evidence>
<keyword evidence="7 8" id="KW-0472">Membrane</keyword>
<dbReference type="NCBIfam" id="TIGR03173">
    <property type="entry name" value="pbuX"/>
    <property type="match status" value="1"/>
</dbReference>
<comment type="subcellular location">
    <subcellularLocation>
        <location evidence="1">Cell membrane</location>
        <topology evidence="1">Multi-pass membrane protein</topology>
    </subcellularLocation>
</comment>
<evidence type="ECO:0000256" key="8">
    <source>
        <dbReference type="SAM" id="Phobius"/>
    </source>
</evidence>
<protein>
    <submittedName>
        <fullName evidence="9">Purine permease</fullName>
    </submittedName>
</protein>
<proteinExistence type="inferred from homology"/>
<dbReference type="PROSITE" id="PS01116">
    <property type="entry name" value="XANTH_URACIL_PERMASE"/>
    <property type="match status" value="1"/>
</dbReference>
<dbReference type="KEGG" id="ock:EXM22_12775"/>
<comment type="similarity">
    <text evidence="2">Belongs to the nucleobase:cation symporter-2 (NCS2) (TC 2.A.40) family.</text>
</comment>
<feature type="transmembrane region" description="Helical" evidence="8">
    <location>
        <begin position="56"/>
        <end position="74"/>
    </location>
</feature>
<feature type="transmembrane region" description="Helical" evidence="8">
    <location>
        <begin position="371"/>
        <end position="390"/>
    </location>
</feature>
<dbReference type="RefSeq" id="WP_149486900.1">
    <property type="nucleotide sequence ID" value="NZ_CP036150.1"/>
</dbReference>
<dbReference type="EMBL" id="CP036150">
    <property type="protein sequence ID" value="QEN08821.1"/>
    <property type="molecule type" value="Genomic_DNA"/>
</dbReference>
<keyword evidence="5 8" id="KW-0812">Transmembrane</keyword>
<keyword evidence="3" id="KW-0813">Transport</keyword>
<feature type="transmembrane region" description="Helical" evidence="8">
    <location>
        <begin position="183"/>
        <end position="203"/>
    </location>
</feature>
<dbReference type="AlphaFoldDB" id="A0A5C1QMD5"/>
<organism evidence="9 10">
    <name type="scientific">Oceanispirochaeta crateris</name>
    <dbReference type="NCBI Taxonomy" id="2518645"/>
    <lineage>
        <taxon>Bacteria</taxon>
        <taxon>Pseudomonadati</taxon>
        <taxon>Spirochaetota</taxon>
        <taxon>Spirochaetia</taxon>
        <taxon>Spirochaetales</taxon>
        <taxon>Spirochaetaceae</taxon>
        <taxon>Oceanispirochaeta</taxon>
    </lineage>
</organism>